<comment type="caution">
    <text evidence="3">The sequence shown here is derived from an EMBL/GenBank/DDBJ whole genome shotgun (WGS) entry which is preliminary data.</text>
</comment>
<dbReference type="EMBL" id="JAAKZI010000011">
    <property type="protein sequence ID" value="NGN83438.1"/>
    <property type="molecule type" value="Genomic_DNA"/>
</dbReference>
<keyword evidence="4" id="KW-1185">Reference proteome</keyword>
<comment type="function">
    <text evidence="2">Antitoxin component of a type II toxin-antitoxin (TA) system.</text>
</comment>
<dbReference type="Gene3D" id="3.40.1620.10">
    <property type="entry name" value="YefM-like domain"/>
    <property type="match status" value="1"/>
</dbReference>
<evidence type="ECO:0000256" key="2">
    <source>
        <dbReference type="RuleBase" id="RU362080"/>
    </source>
</evidence>
<organism evidence="3 4">
    <name type="scientific">Arthrobacter silviterrae</name>
    <dbReference type="NCBI Taxonomy" id="2026658"/>
    <lineage>
        <taxon>Bacteria</taxon>
        <taxon>Bacillati</taxon>
        <taxon>Actinomycetota</taxon>
        <taxon>Actinomycetes</taxon>
        <taxon>Micrococcales</taxon>
        <taxon>Micrococcaceae</taxon>
        <taxon>Arthrobacter</taxon>
    </lineage>
</organism>
<evidence type="ECO:0000313" key="3">
    <source>
        <dbReference type="EMBL" id="NGN83438.1"/>
    </source>
</evidence>
<dbReference type="InterPro" id="IPR006442">
    <property type="entry name" value="Antitoxin_Phd/YefM"/>
</dbReference>
<dbReference type="Proteomes" id="UP000479226">
    <property type="component" value="Unassembled WGS sequence"/>
</dbReference>
<dbReference type="SUPFAM" id="SSF143120">
    <property type="entry name" value="YefM-like"/>
    <property type="match status" value="1"/>
</dbReference>
<proteinExistence type="inferred from homology"/>
<reference evidence="3 4" key="1">
    <citation type="submission" date="2020-02" db="EMBL/GenBank/DDBJ databases">
        <title>Genome sequence of the type strain DSM 27180 of Arthrobacter silviterrae.</title>
        <authorList>
            <person name="Gao J."/>
            <person name="Sun J."/>
        </authorList>
    </citation>
    <scope>NUCLEOTIDE SEQUENCE [LARGE SCALE GENOMIC DNA]</scope>
    <source>
        <strain evidence="3 4">DSM 27180</strain>
    </source>
</reference>
<protein>
    <recommendedName>
        <fullName evidence="2">Antitoxin</fullName>
    </recommendedName>
</protein>
<comment type="similarity">
    <text evidence="1 2">Belongs to the phD/YefM antitoxin family.</text>
</comment>
<gene>
    <name evidence="3" type="ORF">G6N77_08205</name>
</gene>
<sequence length="121" mass="12965">MDGRITHGVSSNDARNNWGEVLGAAHNAPVTITSYGRNVAVLMDPQLAKRALEALEAVEDLAAADAALADTSDAVAWQGGGGVGAGIPFVRRLGSLWSWCRWRAPSLRPWTAPRVPWSNWC</sequence>
<dbReference type="Pfam" id="PF02604">
    <property type="entry name" value="PhdYeFM_antitox"/>
    <property type="match status" value="1"/>
</dbReference>
<evidence type="ECO:0000313" key="4">
    <source>
        <dbReference type="Proteomes" id="UP000479226"/>
    </source>
</evidence>
<dbReference type="InterPro" id="IPR036165">
    <property type="entry name" value="YefM-like_sf"/>
</dbReference>
<dbReference type="RefSeq" id="WP_165181545.1">
    <property type="nucleotide sequence ID" value="NZ_JAAKZI010000011.1"/>
</dbReference>
<evidence type="ECO:0000256" key="1">
    <source>
        <dbReference type="ARBA" id="ARBA00009981"/>
    </source>
</evidence>
<dbReference type="NCBIfam" id="TIGR01552">
    <property type="entry name" value="phd_fam"/>
    <property type="match status" value="1"/>
</dbReference>
<name>A0ABX0D9S1_9MICC</name>
<accession>A0ABX0D9S1</accession>